<feature type="domain" description="Thyroglobulin type-1" evidence="8">
    <location>
        <begin position="262"/>
        <end position="317"/>
    </location>
</feature>
<evidence type="ECO:0000256" key="4">
    <source>
        <dbReference type="ARBA" id="ARBA00023157"/>
    </source>
</evidence>
<protein>
    <submittedName>
        <fullName evidence="9">Thyroglobulin</fullName>
    </submittedName>
</protein>
<comment type="caution">
    <text evidence="6">Lacks conserved residue(s) required for the propagation of feature annotation.</text>
</comment>
<dbReference type="SUPFAM" id="SSF57610">
    <property type="entry name" value="Thyroglobulin type-1 domain"/>
    <property type="match status" value="4"/>
</dbReference>
<feature type="region of interest" description="Disordered" evidence="7">
    <location>
        <begin position="1"/>
        <end position="24"/>
    </location>
</feature>
<dbReference type="Proteomes" id="UP000314294">
    <property type="component" value="Unassembled WGS sequence"/>
</dbReference>
<feature type="domain" description="Thyroglobulin type-1" evidence="8">
    <location>
        <begin position="440"/>
        <end position="491"/>
    </location>
</feature>
<name>A0A4Z2FFN6_9TELE</name>
<accession>A0A4Z2FFN6</accession>
<dbReference type="Gene3D" id="4.10.800.10">
    <property type="entry name" value="Thyroglobulin type-1"/>
    <property type="match status" value="4"/>
</dbReference>
<keyword evidence="4 6" id="KW-1015">Disulfide bond</keyword>
<dbReference type="InterPro" id="IPR036857">
    <property type="entry name" value="Thyroglobulin_1_sf"/>
</dbReference>
<feature type="domain" description="Thyroglobulin type-1" evidence="8">
    <location>
        <begin position="318"/>
        <end position="389"/>
    </location>
</feature>
<feature type="disulfide bond" evidence="6">
    <location>
        <begin position="297"/>
        <end position="317"/>
    </location>
</feature>
<comment type="caution">
    <text evidence="9">The sequence shown here is derived from an EMBL/GenBank/DDBJ whole genome shotgun (WGS) entry which is preliminary data.</text>
</comment>
<dbReference type="PROSITE" id="PS00484">
    <property type="entry name" value="THYROGLOBULIN_1_1"/>
    <property type="match status" value="2"/>
</dbReference>
<dbReference type="SMART" id="SM00211">
    <property type="entry name" value="TY"/>
    <property type="match status" value="4"/>
</dbReference>
<evidence type="ECO:0000256" key="6">
    <source>
        <dbReference type="PROSITE-ProRule" id="PRU00500"/>
    </source>
</evidence>
<dbReference type="OrthoDB" id="6409105at2759"/>
<keyword evidence="5" id="KW-0325">Glycoprotein</keyword>
<evidence type="ECO:0000256" key="2">
    <source>
        <dbReference type="ARBA" id="ARBA00022525"/>
    </source>
</evidence>
<proteinExistence type="predicted"/>
<gene>
    <name evidence="9" type="primary">TG_0</name>
    <name evidence="9" type="ORF">EYF80_050255</name>
</gene>
<dbReference type="PROSITE" id="PS51162">
    <property type="entry name" value="THYROGLOBULIN_1_2"/>
    <property type="match status" value="4"/>
</dbReference>
<sequence>MELYGTRQTGPPSRCEYTDTDTDTDDIMTTYSRGRELENTGPSACEVERRAAMETSSIRVPSCESGGAFSPRQCQLGGACWCVDPTGRELPGTRQTGDALRRLALSRLFSGPVEPPSRTSSIRSSCLSLLRPIRELLPVEADLTSFLSRLVEVLHGVFPSVEGALMALARSSPRRLQENLFGGKFLKNAASFNFSGAVGAQGALNPDQLASQSAVLQKNQDLVQTISRALEDPAFLSALQHTLRTSSISNSSSLQQVLVPLLRSCPQDQDSSSIFVPSCRPDGGFHDVQCAAAVCWCVDAWGQEVTGSRTAAGQPRCPTRCEVRRATALKVKGNMAAGAEIHVPACSEDGDFLPLQCAGSRCFCVDGEGAESTREGAESNGSPGATVTCPERPTQTLRLAGLRLTPEELLTGQSEEELRISDGLLGRSKAALRLAAFAGPSWCELRGLQCRPDGSFVPLQCDVNSCWCVSEDGQEVGGTRTARRAERTPSCDRPLCPDGAINHGAMLCRPEANGRQACDLVCHRGYQNSLPVSSFLCRTESRQWDGDHRPFWSLSSSSCSQISSLQSALFSSMTSRGLCSAQLPVSGRFVSLCDASSVQLSCGDKLTLTLTWTAHLSDLPISDLPNLQDIGGFLNGSRLLEGVRAILGNVAAEPELVSATTASFGCAVGHRLVGAGKGCGESAIFAVRLPGEVRCLSGWELLQGGGVSPLSSGDLSGCRGAGRLPQVPQRLLPIRGVVCQSVWRCVDSKGAELEWTNSDKPLTDEECSACAVEPSCHHVALFNRQTQCELYSTHTLNTHCNTSEQDGCSRDTCCEGFLLNQNRLEGGSLLCGWLKAPSILMCGDQDWDVIGEATANRICGTGITYNEQQGSFLFEFGDQKFNITDALPTHSETQKDYQASIVSFQAVYLNSDNRVCGAYDTLRTQCRPLVARAPNSTYIKNGGSSVVCVSLLSLGVQTCSEDQQTSWRTQDCSRSAVETRPDPLGWYQKPACEEAESSCVAVSFSETASATRCVLYPDTTACGLSSAPGSPSPASSCRLVIREPAPQVYLRTGCLRALTVFMPTMDCSTLET</sequence>
<evidence type="ECO:0000313" key="10">
    <source>
        <dbReference type="Proteomes" id="UP000314294"/>
    </source>
</evidence>
<dbReference type="EMBL" id="SRLO01001268">
    <property type="protein sequence ID" value="TNN39573.1"/>
    <property type="molecule type" value="Genomic_DNA"/>
</dbReference>
<dbReference type="GO" id="GO:0005615">
    <property type="term" value="C:extracellular space"/>
    <property type="evidence" value="ECO:0007669"/>
    <property type="project" value="TreeGrafter"/>
</dbReference>
<dbReference type="Pfam" id="PF00086">
    <property type="entry name" value="Thyroglobulin_1"/>
    <property type="match status" value="4"/>
</dbReference>
<keyword evidence="3" id="KW-0732">Signal</keyword>
<reference evidence="9 10" key="1">
    <citation type="submission" date="2019-03" db="EMBL/GenBank/DDBJ databases">
        <title>First draft genome of Liparis tanakae, snailfish: a comprehensive survey of snailfish specific genes.</title>
        <authorList>
            <person name="Kim W."/>
            <person name="Song I."/>
            <person name="Jeong J.-H."/>
            <person name="Kim D."/>
            <person name="Kim S."/>
            <person name="Ryu S."/>
            <person name="Song J.Y."/>
            <person name="Lee S.K."/>
        </authorList>
    </citation>
    <scope>NUCLEOTIDE SEQUENCE [LARGE SCALE GENOMIC DNA]</scope>
    <source>
        <tissue evidence="9">Muscle</tissue>
    </source>
</reference>
<keyword evidence="10" id="KW-1185">Reference proteome</keyword>
<dbReference type="CDD" id="cd00191">
    <property type="entry name" value="TY"/>
    <property type="match status" value="4"/>
</dbReference>
<organism evidence="9 10">
    <name type="scientific">Liparis tanakae</name>
    <name type="common">Tanaka's snailfish</name>
    <dbReference type="NCBI Taxonomy" id="230148"/>
    <lineage>
        <taxon>Eukaryota</taxon>
        <taxon>Metazoa</taxon>
        <taxon>Chordata</taxon>
        <taxon>Craniata</taxon>
        <taxon>Vertebrata</taxon>
        <taxon>Euteleostomi</taxon>
        <taxon>Actinopterygii</taxon>
        <taxon>Neopterygii</taxon>
        <taxon>Teleostei</taxon>
        <taxon>Neoteleostei</taxon>
        <taxon>Acanthomorphata</taxon>
        <taxon>Eupercaria</taxon>
        <taxon>Perciformes</taxon>
        <taxon>Cottioidei</taxon>
        <taxon>Cottales</taxon>
        <taxon>Liparidae</taxon>
        <taxon>Liparis</taxon>
    </lineage>
</organism>
<evidence type="ECO:0000256" key="5">
    <source>
        <dbReference type="ARBA" id="ARBA00023180"/>
    </source>
</evidence>
<evidence type="ECO:0000256" key="3">
    <source>
        <dbReference type="ARBA" id="ARBA00022729"/>
    </source>
</evidence>
<dbReference type="AlphaFoldDB" id="A0A4Z2FFN6"/>
<evidence type="ECO:0000313" key="9">
    <source>
        <dbReference type="EMBL" id="TNN39573.1"/>
    </source>
</evidence>
<dbReference type="InterPro" id="IPR000716">
    <property type="entry name" value="Thyroglobulin_1"/>
</dbReference>
<dbReference type="InterPro" id="IPR052001">
    <property type="entry name" value="MHC-II_Gamma/Thyroglobulin"/>
</dbReference>
<comment type="subcellular location">
    <subcellularLocation>
        <location evidence="1">Secreted</location>
    </subcellularLocation>
</comment>
<dbReference type="PANTHER" id="PTHR14093">
    <property type="entry name" value="HLA CLASS II GAMMA CHAIN"/>
    <property type="match status" value="1"/>
</dbReference>
<feature type="domain" description="Thyroglobulin type-1" evidence="8">
    <location>
        <begin position="42"/>
        <end position="126"/>
    </location>
</feature>
<dbReference type="PANTHER" id="PTHR14093:SF19">
    <property type="entry name" value="THYROGLOBULIN"/>
    <property type="match status" value="1"/>
</dbReference>
<keyword evidence="2" id="KW-0964">Secreted</keyword>
<evidence type="ECO:0000256" key="7">
    <source>
        <dbReference type="SAM" id="MobiDB-lite"/>
    </source>
</evidence>
<feature type="compositionally biased region" description="Polar residues" evidence="7">
    <location>
        <begin position="1"/>
        <end position="11"/>
    </location>
</feature>
<dbReference type="GO" id="GO:0006590">
    <property type="term" value="P:thyroid hormone generation"/>
    <property type="evidence" value="ECO:0007669"/>
    <property type="project" value="TreeGrafter"/>
</dbReference>
<evidence type="ECO:0000259" key="8">
    <source>
        <dbReference type="PROSITE" id="PS51162"/>
    </source>
</evidence>
<evidence type="ECO:0000256" key="1">
    <source>
        <dbReference type="ARBA" id="ARBA00004613"/>
    </source>
</evidence>